<evidence type="ECO:0000256" key="3">
    <source>
        <dbReference type="SAM" id="MobiDB-lite"/>
    </source>
</evidence>
<proteinExistence type="predicted"/>
<dbReference type="Proteomes" id="UP001161017">
    <property type="component" value="Unassembled WGS sequence"/>
</dbReference>
<organism evidence="5 6">
    <name type="scientific">Ramalina farinacea</name>
    <dbReference type="NCBI Taxonomy" id="258253"/>
    <lineage>
        <taxon>Eukaryota</taxon>
        <taxon>Fungi</taxon>
        <taxon>Dikarya</taxon>
        <taxon>Ascomycota</taxon>
        <taxon>Pezizomycotina</taxon>
        <taxon>Lecanoromycetes</taxon>
        <taxon>OSLEUM clade</taxon>
        <taxon>Lecanoromycetidae</taxon>
        <taxon>Lecanorales</taxon>
        <taxon>Lecanorineae</taxon>
        <taxon>Ramalinaceae</taxon>
        <taxon>Ramalina</taxon>
    </lineage>
</organism>
<dbReference type="EMBL" id="JAPUFD010000015">
    <property type="protein sequence ID" value="MDI1491653.1"/>
    <property type="molecule type" value="Genomic_DNA"/>
</dbReference>
<keyword evidence="2" id="KW-0539">Nucleus</keyword>
<protein>
    <recommendedName>
        <fullName evidence="4">WHIM1 domain-containing protein</fullName>
    </recommendedName>
</protein>
<feature type="region of interest" description="Disordered" evidence="3">
    <location>
        <begin position="162"/>
        <end position="453"/>
    </location>
</feature>
<comment type="subcellular location">
    <subcellularLocation>
        <location evidence="1">Nucleus</location>
    </subcellularLocation>
</comment>
<dbReference type="AlphaFoldDB" id="A0AA43QS72"/>
<feature type="compositionally biased region" description="Basic and acidic residues" evidence="3">
    <location>
        <begin position="371"/>
        <end position="386"/>
    </location>
</feature>
<feature type="domain" description="WHIM1" evidence="4">
    <location>
        <begin position="1"/>
        <end position="28"/>
    </location>
</feature>
<feature type="compositionally biased region" description="Low complexity" evidence="3">
    <location>
        <begin position="269"/>
        <end position="280"/>
    </location>
</feature>
<evidence type="ECO:0000256" key="1">
    <source>
        <dbReference type="ARBA" id="ARBA00004123"/>
    </source>
</evidence>
<dbReference type="PANTHER" id="PTHR42107">
    <property type="entry name" value="YALI0D24453P"/>
    <property type="match status" value="1"/>
</dbReference>
<dbReference type="GO" id="GO:0005634">
    <property type="term" value="C:nucleus"/>
    <property type="evidence" value="ECO:0007669"/>
    <property type="project" value="UniProtKB-SubCell"/>
</dbReference>
<evidence type="ECO:0000313" key="6">
    <source>
        <dbReference type="Proteomes" id="UP001161017"/>
    </source>
</evidence>
<keyword evidence="6" id="KW-1185">Reference proteome</keyword>
<evidence type="ECO:0000256" key="2">
    <source>
        <dbReference type="ARBA" id="ARBA00023242"/>
    </source>
</evidence>
<accession>A0AA43QS72</accession>
<feature type="compositionally biased region" description="Acidic residues" evidence="3">
    <location>
        <begin position="287"/>
        <end position="320"/>
    </location>
</feature>
<comment type="caution">
    <text evidence="5">The sequence shown here is derived from an EMBL/GenBank/DDBJ whole genome shotgun (WGS) entry which is preliminary data.</text>
</comment>
<name>A0AA43QS72_9LECA</name>
<reference evidence="5" key="1">
    <citation type="journal article" date="2023" name="Genome Biol. Evol.">
        <title>First Whole Genome Sequence and Flow Cytometry Genome Size Data for the Lichen-Forming Fungus Ramalina farinacea (Ascomycota).</title>
        <authorList>
            <person name="Llewellyn T."/>
            <person name="Mian S."/>
            <person name="Hill R."/>
            <person name="Leitch I.J."/>
            <person name="Gaya E."/>
        </authorList>
    </citation>
    <scope>NUCLEOTIDE SEQUENCE</scope>
    <source>
        <strain evidence="5">LIQ254RAFAR</strain>
    </source>
</reference>
<dbReference type="InterPro" id="IPR028942">
    <property type="entry name" value="WHIM1_dom"/>
</dbReference>
<dbReference type="Pfam" id="PF15612">
    <property type="entry name" value="WHIM1"/>
    <property type="match status" value="1"/>
</dbReference>
<sequence>MTPEQRLTLMKTLIFWSLESSEAIKNIIKESYKQQRHEDDLNQPLSVQAWGRDGDKRRFWLIEGRDDTHFRLYRESNPALKHVTWRSIAGSIEEVRAVADKLGEDNSQASRRLRERIMNAIPRFEESEEKRRKRDYRLARRAQFSRPEPGFSLYEGRTRGKRMRYTYSDEEGASDSARKSNRQSGVSTPAEVAGPTYTASGRQIRSRLTGAYGETRLSGEKDELGSGELSDALPHDGEQVKAGGRGRPRGGHVNGVKRTTRASHDIGSSEESGAESGETSSGHEWDGGDDDDADDGGADDEDDNADLEMSDEEASDEDEMDHLQKSLVVRLRYGKSQSASPSSKERLNGLSTDPGTIGPSPLGNSPSLDDLDIKAQLRDGDGRESEQQIQDVKMADIMPAAARYLTSKDHPVPETNAGETNDQSHQEKHATFAPAYEPTLSDARPAQPVASPS</sequence>
<evidence type="ECO:0000313" key="5">
    <source>
        <dbReference type="EMBL" id="MDI1491653.1"/>
    </source>
</evidence>
<evidence type="ECO:0000259" key="4">
    <source>
        <dbReference type="Pfam" id="PF15612"/>
    </source>
</evidence>
<dbReference type="PANTHER" id="PTHR42107:SF1">
    <property type="entry name" value="WHIM1 DOMAIN-CONTAINING PROTEIN"/>
    <property type="match status" value="1"/>
</dbReference>
<gene>
    <name evidence="5" type="ORF">OHK93_002862</name>
</gene>